<name>A0ABV0VJ34_9TELE</name>
<protein>
    <submittedName>
        <fullName evidence="1">Uncharacterized protein</fullName>
    </submittedName>
</protein>
<organism evidence="1 2">
    <name type="scientific">Ilyodon furcidens</name>
    <name type="common">goldbreast splitfin</name>
    <dbReference type="NCBI Taxonomy" id="33524"/>
    <lineage>
        <taxon>Eukaryota</taxon>
        <taxon>Metazoa</taxon>
        <taxon>Chordata</taxon>
        <taxon>Craniata</taxon>
        <taxon>Vertebrata</taxon>
        <taxon>Euteleostomi</taxon>
        <taxon>Actinopterygii</taxon>
        <taxon>Neopterygii</taxon>
        <taxon>Teleostei</taxon>
        <taxon>Neoteleostei</taxon>
        <taxon>Acanthomorphata</taxon>
        <taxon>Ovalentaria</taxon>
        <taxon>Atherinomorphae</taxon>
        <taxon>Cyprinodontiformes</taxon>
        <taxon>Goodeidae</taxon>
        <taxon>Ilyodon</taxon>
    </lineage>
</organism>
<proteinExistence type="predicted"/>
<dbReference type="Proteomes" id="UP001482620">
    <property type="component" value="Unassembled WGS sequence"/>
</dbReference>
<keyword evidence="2" id="KW-1185">Reference proteome</keyword>
<reference evidence="1 2" key="1">
    <citation type="submission" date="2021-06" db="EMBL/GenBank/DDBJ databases">
        <authorList>
            <person name="Palmer J.M."/>
        </authorList>
    </citation>
    <scope>NUCLEOTIDE SEQUENCE [LARGE SCALE GENOMIC DNA]</scope>
    <source>
        <strain evidence="2">if_2019</strain>
        <tissue evidence="1">Muscle</tissue>
    </source>
</reference>
<gene>
    <name evidence="1" type="ORF">ILYODFUR_032977</name>
</gene>
<evidence type="ECO:0000313" key="1">
    <source>
        <dbReference type="EMBL" id="MEQ2257265.1"/>
    </source>
</evidence>
<sequence>MSLDCGRKPEYQVRTHACTGRTCKLHAERPQAGNRTQDLLAARQQCHQLHQHAAYDEMYLFFYAVAGETSTDRMIVYVYCIAVWGIKCNVTQPPVRQHTDVSR</sequence>
<comment type="caution">
    <text evidence="1">The sequence shown here is derived from an EMBL/GenBank/DDBJ whole genome shotgun (WGS) entry which is preliminary data.</text>
</comment>
<dbReference type="EMBL" id="JAHRIQ010109769">
    <property type="protein sequence ID" value="MEQ2257265.1"/>
    <property type="molecule type" value="Genomic_DNA"/>
</dbReference>
<accession>A0ABV0VJ34</accession>
<evidence type="ECO:0000313" key="2">
    <source>
        <dbReference type="Proteomes" id="UP001482620"/>
    </source>
</evidence>